<keyword evidence="4" id="KW-1185">Reference proteome</keyword>
<keyword evidence="1" id="KW-0812">Transmembrane</keyword>
<organism evidence="3 4">
    <name type="scientific">Spirosoma endophyticum</name>
    <dbReference type="NCBI Taxonomy" id="662367"/>
    <lineage>
        <taxon>Bacteria</taxon>
        <taxon>Pseudomonadati</taxon>
        <taxon>Bacteroidota</taxon>
        <taxon>Cytophagia</taxon>
        <taxon>Cytophagales</taxon>
        <taxon>Cytophagaceae</taxon>
        <taxon>Spirosoma</taxon>
    </lineage>
</organism>
<keyword evidence="1" id="KW-1133">Transmembrane helix</keyword>
<accession>A0A1I2HAK4</accession>
<dbReference type="EMBL" id="FOLQ01000039">
    <property type="protein sequence ID" value="SFF25641.1"/>
    <property type="molecule type" value="Genomic_DNA"/>
</dbReference>
<dbReference type="InterPro" id="IPR013491">
    <property type="entry name" value="Tape_meas_N"/>
</dbReference>
<reference evidence="3 4" key="1">
    <citation type="submission" date="2016-10" db="EMBL/GenBank/DDBJ databases">
        <authorList>
            <person name="de Groot N.N."/>
        </authorList>
    </citation>
    <scope>NUCLEOTIDE SEQUENCE [LARGE SCALE GENOMIC DNA]</scope>
    <source>
        <strain evidence="3 4">DSM 26130</strain>
    </source>
</reference>
<dbReference type="RefSeq" id="WP_093834778.1">
    <property type="nucleotide sequence ID" value="NZ_FOLQ01000039.1"/>
</dbReference>
<dbReference type="Proteomes" id="UP000198598">
    <property type="component" value="Unassembled WGS sequence"/>
</dbReference>
<proteinExistence type="predicted"/>
<evidence type="ECO:0000256" key="1">
    <source>
        <dbReference type="SAM" id="Phobius"/>
    </source>
</evidence>
<evidence type="ECO:0000259" key="2">
    <source>
        <dbReference type="Pfam" id="PF20155"/>
    </source>
</evidence>
<dbReference type="OrthoDB" id="887349at2"/>
<dbReference type="AlphaFoldDB" id="A0A1I2HAK4"/>
<keyword evidence="1" id="KW-0472">Membrane</keyword>
<sequence>MAGSAVNIAFGVTITDFLAGIRTMRSEIGQFTSQLNTNLAAGFAAADRQQRIFDRGLGRTAGNMQTFGRSASVASAGLALLGATAFKSYAEIDGIQRALTVTTGSVEEAGKQFKEFRELAKLPGLGLEEVTQAGLQFETLGYEAKTAQKYVSEVGNAIALGGKGKAEFGSVITQFTQMSGKAKVLSEDLKPILTASPVISKAITDMFGTVDPEKISGILQAAGRGPKEFIDDLVKKLSQLERVSGGPKNAIENLSDSFTIAGYEAGKAADKAFGLTAKIEGLGNFVSTTATRFGELPPSLQAVAFGLVGTAAAIGPLALGLGSLLSLGPQFVRGFSGIGSALTALVSPVGVVTIAIGAALGAFLVLGSAISNYDANLETSADKAKLFATTHDLIAASIGSETSKLSALLGVARDETISKKARQRAIQDLNALSPQYLGNLSLETINTAQATRAINQYTTALRLKAKIQVLGQQAAETDLALDRARAKSAKDYVDNSRFSQDQIAINIKTTASFSPQADRAALFDQLGKDRKNAEVSRLADASKLINDEIKKAYADAVKQNITVEPPKVKITDYSPYFNGTASGIKNAKDALKDLAEEIASVDLQ</sequence>
<dbReference type="STRING" id="662367.SAMN05216167_1392"/>
<dbReference type="NCBIfam" id="TIGR02675">
    <property type="entry name" value="tape_meas_nterm"/>
    <property type="match status" value="1"/>
</dbReference>
<name>A0A1I2HAK4_9BACT</name>
<feature type="domain" description="Tape measure protein N-terminal" evidence="2">
    <location>
        <begin position="86"/>
        <end position="211"/>
    </location>
</feature>
<gene>
    <name evidence="3" type="ORF">SAMN05216167_1392</name>
</gene>
<evidence type="ECO:0000313" key="4">
    <source>
        <dbReference type="Proteomes" id="UP000198598"/>
    </source>
</evidence>
<dbReference type="Pfam" id="PF20155">
    <property type="entry name" value="TMP_3"/>
    <property type="match status" value="1"/>
</dbReference>
<feature type="transmembrane region" description="Helical" evidence="1">
    <location>
        <begin position="302"/>
        <end position="325"/>
    </location>
</feature>
<protein>
    <submittedName>
        <fullName evidence="3">Tape measure domain-containing protein</fullName>
    </submittedName>
</protein>
<evidence type="ECO:0000313" key="3">
    <source>
        <dbReference type="EMBL" id="SFF25641.1"/>
    </source>
</evidence>
<feature type="transmembrane region" description="Helical" evidence="1">
    <location>
        <begin position="345"/>
        <end position="366"/>
    </location>
</feature>